<evidence type="ECO:0000313" key="1">
    <source>
        <dbReference type="EMBL" id="TQE26399.1"/>
    </source>
</evidence>
<organism evidence="1 2">
    <name type="scientific">Streptomyces ipomoeae</name>
    <dbReference type="NCBI Taxonomy" id="103232"/>
    <lineage>
        <taxon>Bacteria</taxon>
        <taxon>Bacillati</taxon>
        <taxon>Actinomycetota</taxon>
        <taxon>Actinomycetes</taxon>
        <taxon>Kitasatosporales</taxon>
        <taxon>Streptomycetaceae</taxon>
        <taxon>Streptomyces</taxon>
    </lineage>
</organism>
<gene>
    <name evidence="1" type="ORF">Sipo8835_29160</name>
</gene>
<reference evidence="1 2" key="1">
    <citation type="submission" date="2019-03" db="EMBL/GenBank/DDBJ databases">
        <title>Comparative genomic analyses of the sweetpotato soil rot pathogen, Streptomyces ipomoeae.</title>
        <authorList>
            <person name="Ruschel Soares N."/>
            <person name="Badger J.H."/>
            <person name="Huguet-Tapia J.C."/>
            <person name="Clark C.A."/>
            <person name="Pettis G.S."/>
        </authorList>
    </citation>
    <scope>NUCLEOTIDE SEQUENCE [LARGE SCALE GENOMIC DNA]</scope>
    <source>
        <strain evidence="1 2">88-35</strain>
    </source>
</reference>
<dbReference type="Gene3D" id="2.30.30.40">
    <property type="entry name" value="SH3 Domains"/>
    <property type="match status" value="1"/>
</dbReference>
<dbReference type="RefSeq" id="WP_009293617.1">
    <property type="nucleotide sequence ID" value="NZ_CP182305.1"/>
</dbReference>
<sequence length="112" mass="12009">MRSMPLPFRKAVSTLTAATALALGATLVAAPSALAVGSKACTKNIKDKTYMVNNWAGADLRTGPSNGKKYKTKKHLDVGTDVRVYCVNDKGLTWYYGKAGKTTGWVESSAFF</sequence>
<evidence type="ECO:0000313" key="2">
    <source>
        <dbReference type="Proteomes" id="UP000318720"/>
    </source>
</evidence>
<protein>
    <submittedName>
        <fullName evidence="1">Uncharacterized protein</fullName>
    </submittedName>
</protein>
<proteinExistence type="predicted"/>
<dbReference type="Proteomes" id="UP000318720">
    <property type="component" value="Unassembled WGS sequence"/>
</dbReference>
<dbReference type="AlphaFoldDB" id="A0A540NZK5"/>
<dbReference type="EMBL" id="SPAZ01000237">
    <property type="protein sequence ID" value="TQE26399.1"/>
    <property type="molecule type" value="Genomic_DNA"/>
</dbReference>
<accession>A0A540NZK5</accession>
<dbReference type="GeneID" id="301702013"/>
<comment type="caution">
    <text evidence="1">The sequence shown here is derived from an EMBL/GenBank/DDBJ whole genome shotgun (WGS) entry which is preliminary data.</text>
</comment>
<name>A0A540NZK5_9ACTN</name>